<dbReference type="PANTHER" id="PTHR30071">
    <property type="entry name" value="HEME EXPORTER PROTEIN C"/>
    <property type="match status" value="1"/>
</dbReference>
<dbReference type="PANTHER" id="PTHR30071:SF1">
    <property type="entry name" value="CYTOCHROME B_B6 PROTEIN-RELATED"/>
    <property type="match status" value="1"/>
</dbReference>
<feature type="domain" description="Cytochrome c assembly protein" evidence="7">
    <location>
        <begin position="216"/>
        <end position="361"/>
    </location>
</feature>
<keyword evidence="4 6" id="KW-1133">Transmembrane helix</keyword>
<dbReference type="AlphaFoldDB" id="A0A4S4NQL1"/>
<evidence type="ECO:0000313" key="8">
    <source>
        <dbReference type="EMBL" id="THH41445.1"/>
    </source>
</evidence>
<evidence type="ECO:0000256" key="6">
    <source>
        <dbReference type="SAM" id="Phobius"/>
    </source>
</evidence>
<dbReference type="InterPro" id="IPR002541">
    <property type="entry name" value="Cyt_c_assembly"/>
</dbReference>
<accession>A0A4S4NQL1</accession>
<name>A0A4S4NQL1_9BACT</name>
<evidence type="ECO:0000259" key="7">
    <source>
        <dbReference type="Pfam" id="PF01578"/>
    </source>
</evidence>
<dbReference type="OrthoDB" id="9814290at2"/>
<keyword evidence="2 6" id="KW-0812">Transmembrane</keyword>
<feature type="transmembrane region" description="Helical" evidence="6">
    <location>
        <begin position="219"/>
        <end position="240"/>
    </location>
</feature>
<feature type="transmembrane region" description="Helical" evidence="6">
    <location>
        <begin position="307"/>
        <end position="328"/>
    </location>
</feature>
<dbReference type="Pfam" id="PF01578">
    <property type="entry name" value="Cytochrom_C_asm"/>
    <property type="match status" value="1"/>
</dbReference>
<feature type="transmembrane region" description="Helical" evidence="6">
    <location>
        <begin position="49"/>
        <end position="70"/>
    </location>
</feature>
<feature type="transmembrane region" description="Helical" evidence="6">
    <location>
        <begin position="387"/>
        <end position="409"/>
    </location>
</feature>
<protein>
    <submittedName>
        <fullName evidence="8">Cytochrome c assembly protein</fullName>
    </submittedName>
</protein>
<keyword evidence="5 6" id="KW-0472">Membrane</keyword>
<evidence type="ECO:0000256" key="5">
    <source>
        <dbReference type="ARBA" id="ARBA00023136"/>
    </source>
</evidence>
<keyword evidence="9" id="KW-1185">Reference proteome</keyword>
<reference evidence="8 9" key="1">
    <citation type="submission" date="2019-04" db="EMBL/GenBank/DDBJ databases">
        <title>Lewinella litorea sp. nov., isolated from a marine sand.</title>
        <authorList>
            <person name="Yoon J.-H."/>
        </authorList>
    </citation>
    <scope>NUCLEOTIDE SEQUENCE [LARGE SCALE GENOMIC DNA]</scope>
    <source>
        <strain evidence="8 9">HSMS-39</strain>
    </source>
</reference>
<dbReference type="InterPro" id="IPR045062">
    <property type="entry name" value="Cyt_c_biogenesis_CcsA/CcmC"/>
</dbReference>
<dbReference type="GO" id="GO:0020037">
    <property type="term" value="F:heme binding"/>
    <property type="evidence" value="ECO:0007669"/>
    <property type="project" value="InterPro"/>
</dbReference>
<keyword evidence="3" id="KW-0201">Cytochrome c-type biogenesis</keyword>
<dbReference type="GO" id="GO:0005886">
    <property type="term" value="C:plasma membrane"/>
    <property type="evidence" value="ECO:0007669"/>
    <property type="project" value="TreeGrafter"/>
</dbReference>
<evidence type="ECO:0000313" key="9">
    <source>
        <dbReference type="Proteomes" id="UP000308528"/>
    </source>
</evidence>
<organism evidence="8 9">
    <name type="scientific">Neolewinella litorea</name>
    <dbReference type="NCBI Taxonomy" id="2562452"/>
    <lineage>
        <taxon>Bacteria</taxon>
        <taxon>Pseudomonadati</taxon>
        <taxon>Bacteroidota</taxon>
        <taxon>Saprospiria</taxon>
        <taxon>Saprospirales</taxon>
        <taxon>Lewinellaceae</taxon>
        <taxon>Neolewinella</taxon>
    </lineage>
</organism>
<gene>
    <name evidence="8" type="ORF">E4021_02265</name>
</gene>
<evidence type="ECO:0000256" key="1">
    <source>
        <dbReference type="ARBA" id="ARBA00004141"/>
    </source>
</evidence>
<evidence type="ECO:0000256" key="3">
    <source>
        <dbReference type="ARBA" id="ARBA00022748"/>
    </source>
</evidence>
<feature type="transmembrane region" description="Helical" evidence="6">
    <location>
        <begin position="274"/>
        <end position="295"/>
    </location>
</feature>
<dbReference type="Proteomes" id="UP000308528">
    <property type="component" value="Unassembled WGS sequence"/>
</dbReference>
<sequence length="423" mass="47305">MVRHAWFVIQNLPFHHLTVVNDLRSRPLLPLAAGLTYLCPMEKLMRQHWWKALSVIILVYALVAGLLVPLKPNLLDVSPNAAQAGATQSFQLLGYNTQFTDDRDGLMAWLNYGEGYALRAVEVTVLDDRRATVTFNFPDGLPTDRPENKRLSLIVSGSESGAFVAPDVVVMRQESAPADLAAVEADWRQGVMQPGELTAHPGMTFPYRSLLGETIRNTYFHVSLWFAMMFLFIAAVVYAVKYLRRKSKLEAGGVSNHADLNNVNSLERADHWSVVFTGVGMLFGILGLLTGAVWAKYTWGSFWNWDIKQFTTLIALLIYAGYFVLRAAFPDPERRARLGAVYNIFAFACLIPLIYILPRMSATSLHPGAEGNPAMGGEDLDNTMRMIFYPTIIGWTLFGGWMAGVAYRARLLGERLLRSQEVH</sequence>
<comment type="subcellular location">
    <subcellularLocation>
        <location evidence="1">Membrane</location>
        <topology evidence="1">Multi-pass membrane protein</topology>
    </subcellularLocation>
</comment>
<dbReference type="GO" id="GO:0017004">
    <property type="term" value="P:cytochrome complex assembly"/>
    <property type="evidence" value="ECO:0007669"/>
    <property type="project" value="UniProtKB-KW"/>
</dbReference>
<proteinExistence type="predicted"/>
<feature type="transmembrane region" description="Helical" evidence="6">
    <location>
        <begin position="340"/>
        <end position="357"/>
    </location>
</feature>
<evidence type="ECO:0000256" key="4">
    <source>
        <dbReference type="ARBA" id="ARBA00022989"/>
    </source>
</evidence>
<comment type="caution">
    <text evidence="8">The sequence shown here is derived from an EMBL/GenBank/DDBJ whole genome shotgun (WGS) entry which is preliminary data.</text>
</comment>
<dbReference type="EMBL" id="SRSF01000001">
    <property type="protein sequence ID" value="THH41445.1"/>
    <property type="molecule type" value="Genomic_DNA"/>
</dbReference>
<evidence type="ECO:0000256" key="2">
    <source>
        <dbReference type="ARBA" id="ARBA00022692"/>
    </source>
</evidence>